<dbReference type="Gene3D" id="1.10.1330.10">
    <property type="entry name" value="Dockerin domain"/>
    <property type="match status" value="1"/>
</dbReference>
<keyword evidence="2" id="KW-0540">Nuclease</keyword>
<dbReference type="SUPFAM" id="SSF63446">
    <property type="entry name" value="Type I dockerin domain"/>
    <property type="match status" value="1"/>
</dbReference>
<dbReference type="PANTHER" id="PTHR33607:SF2">
    <property type="entry name" value="ENDONUCLEASE-1"/>
    <property type="match status" value="1"/>
</dbReference>
<dbReference type="SUPFAM" id="SSF54060">
    <property type="entry name" value="His-Me finger endonucleases"/>
    <property type="match status" value="1"/>
</dbReference>
<evidence type="ECO:0000313" key="5">
    <source>
        <dbReference type="Proteomes" id="UP000317909"/>
    </source>
</evidence>
<dbReference type="GO" id="GO:0004553">
    <property type="term" value="F:hydrolase activity, hydrolyzing O-glycosyl compounds"/>
    <property type="evidence" value="ECO:0007669"/>
    <property type="project" value="InterPro"/>
</dbReference>
<evidence type="ECO:0000256" key="3">
    <source>
        <dbReference type="ARBA" id="ARBA00022801"/>
    </source>
</evidence>
<evidence type="ECO:0000313" key="4">
    <source>
        <dbReference type="EMBL" id="QDT74021.1"/>
    </source>
</evidence>
<dbReference type="InterPro" id="IPR002105">
    <property type="entry name" value="Dockerin_1_rpt"/>
</dbReference>
<dbReference type="GO" id="GO:0000272">
    <property type="term" value="P:polysaccharide catabolic process"/>
    <property type="evidence" value="ECO:0007669"/>
    <property type="project" value="InterPro"/>
</dbReference>
<reference evidence="4 5" key="1">
    <citation type="submission" date="2019-02" db="EMBL/GenBank/DDBJ databases">
        <title>Deep-cultivation of Planctomycetes and their phenomic and genomic characterization uncovers novel biology.</title>
        <authorList>
            <person name="Wiegand S."/>
            <person name="Jogler M."/>
            <person name="Boedeker C."/>
            <person name="Pinto D."/>
            <person name="Vollmers J."/>
            <person name="Rivas-Marin E."/>
            <person name="Kohn T."/>
            <person name="Peeters S.H."/>
            <person name="Heuer A."/>
            <person name="Rast P."/>
            <person name="Oberbeckmann S."/>
            <person name="Bunk B."/>
            <person name="Jeske O."/>
            <person name="Meyerdierks A."/>
            <person name="Storesund J.E."/>
            <person name="Kallscheuer N."/>
            <person name="Luecker S."/>
            <person name="Lage O.M."/>
            <person name="Pohl T."/>
            <person name="Merkel B.J."/>
            <person name="Hornburger P."/>
            <person name="Mueller R.-W."/>
            <person name="Bruemmer F."/>
            <person name="Labrenz M."/>
            <person name="Spormann A.M."/>
            <person name="Op den Camp H."/>
            <person name="Overmann J."/>
            <person name="Amann R."/>
            <person name="Jetten M.S.M."/>
            <person name="Mascher T."/>
            <person name="Medema M.H."/>
            <person name="Devos D.P."/>
            <person name="Kaster A.-K."/>
            <person name="Ovreas L."/>
            <person name="Rohde M."/>
            <person name="Galperin M.Y."/>
            <person name="Jogler C."/>
        </authorList>
    </citation>
    <scope>NUCLEOTIDE SEQUENCE [LARGE SCALE GENOMIC DNA]</scope>
    <source>
        <strain evidence="4 5">I41</strain>
    </source>
</reference>
<keyword evidence="5" id="KW-1185">Reference proteome</keyword>
<dbReference type="InterPro" id="IPR018247">
    <property type="entry name" value="EF_Hand_1_Ca_BS"/>
</dbReference>
<dbReference type="Pfam" id="PF04231">
    <property type="entry name" value="Endonuclease_1"/>
    <property type="match status" value="1"/>
</dbReference>
<dbReference type="AlphaFoldDB" id="A0A517U088"/>
<comment type="similarity">
    <text evidence="1">Belongs to the EndA/NucM nuclease family.</text>
</comment>
<dbReference type="PANTHER" id="PTHR33607">
    <property type="entry name" value="ENDONUCLEASE-1"/>
    <property type="match status" value="1"/>
</dbReference>
<dbReference type="Proteomes" id="UP000317909">
    <property type="component" value="Chromosome"/>
</dbReference>
<gene>
    <name evidence="4" type="primary">bsn</name>
    <name evidence="4" type="ORF">I41_32140</name>
</gene>
<keyword evidence="3 4" id="KW-0378">Hydrolase</keyword>
<dbReference type="Pfam" id="PF00404">
    <property type="entry name" value="Dockerin_1"/>
    <property type="match status" value="1"/>
</dbReference>
<dbReference type="InterPro" id="IPR036439">
    <property type="entry name" value="Dockerin_dom_sf"/>
</dbReference>
<protein>
    <submittedName>
        <fullName evidence="4">Extracellular ribonuclease</fullName>
        <ecNumber evidence="4">3.1.-.-</ecNumber>
    </submittedName>
</protein>
<dbReference type="KEGG" id="llh:I41_32140"/>
<dbReference type="InterPro" id="IPR044925">
    <property type="entry name" value="His-Me_finger_sf"/>
</dbReference>
<dbReference type="EC" id="3.1.-.-" evidence="4"/>
<proteinExistence type="inferred from homology"/>
<organism evidence="4 5">
    <name type="scientific">Lacipirellula limnantheis</name>
    <dbReference type="NCBI Taxonomy" id="2528024"/>
    <lineage>
        <taxon>Bacteria</taxon>
        <taxon>Pseudomonadati</taxon>
        <taxon>Planctomycetota</taxon>
        <taxon>Planctomycetia</taxon>
        <taxon>Pirellulales</taxon>
        <taxon>Lacipirellulaceae</taxon>
        <taxon>Lacipirellula</taxon>
    </lineage>
</organism>
<evidence type="ECO:0000256" key="1">
    <source>
        <dbReference type="ARBA" id="ARBA00006429"/>
    </source>
</evidence>
<evidence type="ECO:0000256" key="2">
    <source>
        <dbReference type="ARBA" id="ARBA00022722"/>
    </source>
</evidence>
<dbReference type="EMBL" id="CP036339">
    <property type="protein sequence ID" value="QDT74021.1"/>
    <property type="molecule type" value="Genomic_DNA"/>
</dbReference>
<name>A0A517U088_9BACT</name>
<dbReference type="GO" id="GO:0004518">
    <property type="term" value="F:nuclease activity"/>
    <property type="evidence" value="ECO:0007669"/>
    <property type="project" value="UniProtKB-KW"/>
</dbReference>
<dbReference type="InterPro" id="IPR007346">
    <property type="entry name" value="Endonuclease-I"/>
</dbReference>
<dbReference type="PROSITE" id="PS00018">
    <property type="entry name" value="EF_HAND_1"/>
    <property type="match status" value="2"/>
</dbReference>
<accession>A0A517U088</accession>
<sequence>MRESETKSNDRNVVAASASDYDGRMRCPSHWLFAAWFVISCVGAASAQSFDPPANYYSPATGTGAVLKSQLHDIIDNHTVMSYDAARTSLQVTDADPLKPGHMLTAYDRTSVNVGAINPGGPIPGWDSAATWNREHTWPRSRGIASSGPDDSDLFALRPALTAGNGDRANYNFGGAFGQTFGLKSASPTPYWYPGDADAGMIARQEFYMAVRYDGSDASTTNLELVSGNPAATGSVLGDLDRLIEWHFLAPPDAFERRRNQIIYDSYQHNRNPFTDRPEYVWSIFKNQTNDSALTIAGGTTDANGASSRSIDLGRVLVGAAVPAAQTVTLNKAGLDGTYYSVTTTDEATSSVTGRYNAFAAGVTGSKSINVGLNTATVAAGLKSGTVTIDNLDVTTAGGAGRGANDGNDVVAVNLSVLSHANPSFVAGSDANGLTFDFGTVTLGAVVPTFSFDLFNLETTAGFTAGLDLDSIVGSGDTAALSTDLEIFQGAATLAAGAGYAFKAEFSTAAAGAFSATYTLNFSDENLPGATALGSMTLMLSGVVSAAVVEDGDFNGDDAVDGADFLTWQRGFGGAASPANGDANADGVVDAADLAVWAEQFGAGSSPVLTIPEPTGDCLALATGLVVAAVRRRRAA</sequence>